<proteinExistence type="predicted"/>
<keyword evidence="1" id="KW-0732">Signal</keyword>
<evidence type="ECO:0000313" key="2">
    <source>
        <dbReference type="EMBL" id="GMG87802.1"/>
    </source>
</evidence>
<feature type="chain" id="PRO_5045906039" evidence="1">
    <location>
        <begin position="20"/>
        <end position="270"/>
    </location>
</feature>
<sequence>MNRSIFALLLAAAATNAQADEWKYTVGADVSSGEYGSTSETEITALPFSMTWSPSDKWSFKASVPWISIEGDGSVVAGGDGGFVVGRGNGNGNGGNQGVEETVERSSESGLGDIWLTSTYSLEPLAANSIYVDLSAKLKMPTGDEAKGLGTGEVDYSLQMEAFAPMGKWMPFVTVARKFKGDMPETELNDVWYTSVGSAYQLSGNTSFGASLDYQQATTAESDPTNEIFSYVSHKITPRLTGMLYGYVGLADGGPDNGFGVQFSYRPGAN</sequence>
<evidence type="ECO:0000313" key="3">
    <source>
        <dbReference type="Proteomes" id="UP001224392"/>
    </source>
</evidence>
<dbReference type="EMBL" id="BSYJ01000004">
    <property type="protein sequence ID" value="GMG87802.1"/>
    <property type="molecule type" value="Genomic_DNA"/>
</dbReference>
<evidence type="ECO:0000256" key="1">
    <source>
        <dbReference type="SAM" id="SignalP"/>
    </source>
</evidence>
<accession>A0ABQ6M0I8</accession>
<name>A0ABQ6M0I8_9GAMM</name>
<dbReference type="Proteomes" id="UP001224392">
    <property type="component" value="Unassembled WGS sequence"/>
</dbReference>
<reference evidence="2 3" key="1">
    <citation type="submission" date="2023-04" db="EMBL/GenBank/DDBJ databases">
        <title>Marinobulbifer ophiurae gen. nov., sp. Nov., isolate from tissue of brittle star Ophioplocus japonicus.</title>
        <authorList>
            <person name="Kawano K."/>
            <person name="Sawayama S."/>
            <person name="Nakagawa S."/>
        </authorList>
    </citation>
    <scope>NUCLEOTIDE SEQUENCE [LARGE SCALE GENOMIC DNA]</scope>
    <source>
        <strain evidence="2 3">NKW57</strain>
    </source>
</reference>
<feature type="signal peptide" evidence="1">
    <location>
        <begin position="1"/>
        <end position="19"/>
    </location>
</feature>
<dbReference type="SUPFAM" id="SSF56935">
    <property type="entry name" value="Porins"/>
    <property type="match status" value="1"/>
</dbReference>
<comment type="caution">
    <text evidence="2">The sequence shown here is derived from an EMBL/GenBank/DDBJ whole genome shotgun (WGS) entry which is preliminary data.</text>
</comment>
<keyword evidence="3" id="KW-1185">Reference proteome</keyword>
<organism evidence="2 3">
    <name type="scientific">Biformimicrobium ophioploci</name>
    <dbReference type="NCBI Taxonomy" id="3036711"/>
    <lineage>
        <taxon>Bacteria</taxon>
        <taxon>Pseudomonadati</taxon>
        <taxon>Pseudomonadota</taxon>
        <taxon>Gammaproteobacteria</taxon>
        <taxon>Cellvibrionales</taxon>
        <taxon>Microbulbiferaceae</taxon>
        <taxon>Biformimicrobium</taxon>
    </lineage>
</organism>
<gene>
    <name evidence="2" type="ORF">MNKW57_21230</name>
</gene>
<dbReference type="RefSeq" id="WP_285764421.1">
    <property type="nucleotide sequence ID" value="NZ_BSYJ01000004.1"/>
</dbReference>
<protein>
    <submittedName>
        <fullName evidence="2">Transporter</fullName>
    </submittedName>
</protein>